<accession>A0A509EIG3</accession>
<keyword evidence="3" id="KW-1185">Reference proteome</keyword>
<reference evidence="2 3" key="1">
    <citation type="submission" date="2019-06" db="EMBL/GenBank/DDBJ databases">
        <authorList>
            <person name="Rodrigo-Torres L."/>
            <person name="Arahal R. D."/>
            <person name="Lucena T."/>
        </authorList>
    </citation>
    <scope>NUCLEOTIDE SEQUENCE [LARGE SCALE GENOMIC DNA]</scope>
    <source>
        <strain evidence="2 3">SB0023/3</strain>
    </source>
</reference>
<dbReference type="EMBL" id="CABFPH010000064">
    <property type="protein sequence ID" value="VUD73249.1"/>
    <property type="molecule type" value="Genomic_DNA"/>
</dbReference>
<protein>
    <submittedName>
        <fullName evidence="2">Uncharacterized protein</fullName>
    </submittedName>
</protein>
<sequence>MLGEHRFEDPTGEGAADRRRVPVLSLTLRLAAASAAIAALSLVAQGALRRAPAAAPERSDVVADKVTGMTADMAAHMAAEPPFVPSTPAAPARPALPPLSGRLALADPDGLDPVRIEPARLNPATGLREEVVARGAFAAIESPSLRLTLTRDAGTEAPPSLFVTLARRAADGPALAVIRTGARGRIATKFGAVETLEATLAGDARRICTGFMTLEAAPARIDGWLCAPLGQPPEPRALACALDGLTLEGGEEPAAALFREAETRRDPACGTVRPNAAAEAAGRTGSIRGRRPAAGSRG</sequence>
<name>A0A509EIG3_9HYPH</name>
<dbReference type="AlphaFoldDB" id="A0A509EIG3"/>
<gene>
    <name evidence="2" type="ORF">MET9862_03864</name>
</gene>
<evidence type="ECO:0000313" key="3">
    <source>
        <dbReference type="Proteomes" id="UP000410984"/>
    </source>
</evidence>
<proteinExistence type="predicted"/>
<feature type="region of interest" description="Disordered" evidence="1">
    <location>
        <begin position="268"/>
        <end position="298"/>
    </location>
</feature>
<dbReference type="Proteomes" id="UP000410984">
    <property type="component" value="Unassembled WGS sequence"/>
</dbReference>
<dbReference type="RefSeq" id="WP_244612804.1">
    <property type="nucleotide sequence ID" value="NZ_CABFPH010000064.1"/>
</dbReference>
<organism evidence="2 3">
    <name type="scientific">Methylobacterium symbioticum</name>
    <dbReference type="NCBI Taxonomy" id="2584084"/>
    <lineage>
        <taxon>Bacteria</taxon>
        <taxon>Pseudomonadati</taxon>
        <taxon>Pseudomonadota</taxon>
        <taxon>Alphaproteobacteria</taxon>
        <taxon>Hyphomicrobiales</taxon>
        <taxon>Methylobacteriaceae</taxon>
        <taxon>Methylobacterium</taxon>
    </lineage>
</organism>
<evidence type="ECO:0000313" key="2">
    <source>
        <dbReference type="EMBL" id="VUD73249.1"/>
    </source>
</evidence>
<evidence type="ECO:0000256" key="1">
    <source>
        <dbReference type="SAM" id="MobiDB-lite"/>
    </source>
</evidence>